<dbReference type="PROSITE" id="PS51093">
    <property type="entry name" value="PTS_EIIA_TYPE_1"/>
    <property type="match status" value="1"/>
</dbReference>
<evidence type="ECO:0000256" key="3">
    <source>
        <dbReference type="ARBA" id="ARBA00004496"/>
    </source>
</evidence>
<keyword evidence="9 17" id="KW-0808">Transferase</keyword>
<dbReference type="EC" id="2.7.3.9" evidence="5"/>
<dbReference type="SUPFAM" id="SSF52009">
    <property type="entry name" value="Phosphohistidine domain"/>
    <property type="match status" value="1"/>
</dbReference>
<keyword evidence="10" id="KW-0598">Phosphotransferase system</keyword>
<evidence type="ECO:0000256" key="7">
    <source>
        <dbReference type="ARBA" id="ARBA00022490"/>
    </source>
</evidence>
<feature type="region of interest" description="Disordered" evidence="14">
    <location>
        <begin position="281"/>
        <end position="306"/>
    </location>
</feature>
<dbReference type="InterPro" id="IPR000121">
    <property type="entry name" value="PEP_util_C"/>
</dbReference>
<comment type="catalytic activity">
    <reaction evidence="1">
        <text>L-histidyl-[protein] + phosphoenolpyruvate = N(pros)-phospho-L-histidyl-[protein] + pyruvate</text>
        <dbReference type="Rhea" id="RHEA:23880"/>
        <dbReference type="Rhea" id="RHEA-COMP:9745"/>
        <dbReference type="Rhea" id="RHEA-COMP:9746"/>
        <dbReference type="ChEBI" id="CHEBI:15361"/>
        <dbReference type="ChEBI" id="CHEBI:29979"/>
        <dbReference type="ChEBI" id="CHEBI:58702"/>
        <dbReference type="ChEBI" id="CHEBI:64837"/>
        <dbReference type="EC" id="2.7.3.9"/>
    </reaction>
</comment>
<organism evidence="17 18">
    <name type="scientific">Herbaspirillum lusitanum</name>
    <dbReference type="NCBI Taxonomy" id="213312"/>
    <lineage>
        <taxon>Bacteria</taxon>
        <taxon>Pseudomonadati</taxon>
        <taxon>Pseudomonadota</taxon>
        <taxon>Betaproteobacteria</taxon>
        <taxon>Burkholderiales</taxon>
        <taxon>Oxalobacteraceae</taxon>
        <taxon>Herbaspirillum</taxon>
    </lineage>
</organism>
<dbReference type="Pfam" id="PF05524">
    <property type="entry name" value="PEP-utilisers_N"/>
    <property type="match status" value="1"/>
</dbReference>
<proteinExistence type="inferred from homology"/>
<dbReference type="SUPFAM" id="SSF51621">
    <property type="entry name" value="Phosphoenolpyruvate/pyruvate domain"/>
    <property type="match status" value="1"/>
</dbReference>
<evidence type="ECO:0000256" key="9">
    <source>
        <dbReference type="ARBA" id="ARBA00022679"/>
    </source>
</evidence>
<evidence type="ECO:0000256" key="1">
    <source>
        <dbReference type="ARBA" id="ARBA00000683"/>
    </source>
</evidence>
<comment type="similarity">
    <text evidence="4">Belongs to the PEP-utilizing enzyme family.</text>
</comment>
<comment type="subcellular location">
    <subcellularLocation>
        <location evidence="3">Cytoplasm</location>
    </subcellularLocation>
</comment>
<dbReference type="InterPro" id="IPR050499">
    <property type="entry name" value="PEP-utilizing_PTS_enzyme"/>
</dbReference>
<dbReference type="PROSITE" id="PS00370">
    <property type="entry name" value="PEP_ENZYMES_PHOS_SITE"/>
    <property type="match status" value="1"/>
</dbReference>
<feature type="domain" description="HPr" evidence="16">
    <location>
        <begin position="182"/>
        <end position="281"/>
    </location>
</feature>
<dbReference type="InterPro" id="IPR036637">
    <property type="entry name" value="Phosphohistidine_dom_sf"/>
</dbReference>
<dbReference type="EMBL" id="JAQQFM010000011">
    <property type="protein sequence ID" value="MFL9926974.1"/>
    <property type="molecule type" value="Genomic_DNA"/>
</dbReference>
<dbReference type="InterPro" id="IPR018274">
    <property type="entry name" value="PEP_util_AS"/>
</dbReference>
<dbReference type="SUPFAM" id="SSF51261">
    <property type="entry name" value="Duplicated hybrid motif"/>
    <property type="match status" value="1"/>
</dbReference>
<evidence type="ECO:0000256" key="13">
    <source>
        <dbReference type="ARBA" id="ARBA00022842"/>
    </source>
</evidence>
<comment type="cofactor">
    <cofactor evidence="2">
        <name>Mg(2+)</name>
        <dbReference type="ChEBI" id="CHEBI:18420"/>
    </cofactor>
</comment>
<dbReference type="Gene3D" id="1.10.274.10">
    <property type="entry name" value="PtsI, HPr-binding domain"/>
    <property type="match status" value="1"/>
</dbReference>
<feature type="compositionally biased region" description="Pro residues" evidence="14">
    <location>
        <begin position="284"/>
        <end position="295"/>
    </location>
</feature>
<keyword evidence="6" id="KW-0813">Transport</keyword>
<dbReference type="PRINTS" id="PR01736">
    <property type="entry name" value="PHPHTRNFRASE"/>
</dbReference>
<evidence type="ECO:0000256" key="12">
    <source>
        <dbReference type="ARBA" id="ARBA00022777"/>
    </source>
</evidence>
<dbReference type="NCBIfam" id="TIGR00830">
    <property type="entry name" value="PTBA"/>
    <property type="match status" value="1"/>
</dbReference>
<evidence type="ECO:0000313" key="18">
    <source>
        <dbReference type="Proteomes" id="UP001629246"/>
    </source>
</evidence>
<dbReference type="PROSITE" id="PS51350">
    <property type="entry name" value="PTS_HPR_DOM"/>
    <property type="match status" value="1"/>
</dbReference>
<dbReference type="PRINTS" id="PR00107">
    <property type="entry name" value="PHOSPHOCPHPR"/>
</dbReference>
<dbReference type="InterPro" id="IPR001020">
    <property type="entry name" value="PTS_HPr_His_P_site"/>
</dbReference>
<reference evidence="17 18" key="1">
    <citation type="journal article" date="2024" name="Chem. Sci.">
        <title>Discovery of megapolipeptins by genome mining of a Burkholderiales bacteria collection.</title>
        <authorList>
            <person name="Paulo B.S."/>
            <person name="Recchia M.J.J."/>
            <person name="Lee S."/>
            <person name="Fergusson C.H."/>
            <person name="Romanowski S.B."/>
            <person name="Hernandez A."/>
            <person name="Krull N."/>
            <person name="Liu D.Y."/>
            <person name="Cavanagh H."/>
            <person name="Bos A."/>
            <person name="Gray C.A."/>
            <person name="Murphy B.T."/>
            <person name="Linington R.G."/>
            <person name="Eustaquio A.S."/>
        </authorList>
    </citation>
    <scope>NUCLEOTIDE SEQUENCE [LARGE SCALE GENOMIC DNA]</scope>
    <source>
        <strain evidence="17 18">RL21-008-BIB-A</strain>
    </source>
</reference>
<dbReference type="InterPro" id="IPR000032">
    <property type="entry name" value="HPr-like"/>
</dbReference>
<feature type="compositionally biased region" description="Low complexity" evidence="14">
    <location>
        <begin position="296"/>
        <end position="306"/>
    </location>
</feature>
<evidence type="ECO:0000256" key="5">
    <source>
        <dbReference type="ARBA" id="ARBA00012232"/>
    </source>
</evidence>
<dbReference type="PROSITE" id="PS00742">
    <property type="entry name" value="PEP_ENZYMES_2"/>
    <property type="match status" value="1"/>
</dbReference>
<keyword evidence="8" id="KW-0762">Sugar transport</keyword>
<dbReference type="InterPro" id="IPR036618">
    <property type="entry name" value="PtsI_HPr-bd_sf"/>
</dbReference>
<gene>
    <name evidence="17" type="primary">ptsP</name>
    <name evidence="17" type="ORF">PQR62_22070</name>
</gene>
<comment type="caution">
    <text evidence="17">The sequence shown here is derived from an EMBL/GenBank/DDBJ whole genome shotgun (WGS) entry which is preliminary data.</text>
</comment>
<dbReference type="Gene3D" id="3.30.1340.10">
    <property type="entry name" value="HPr-like"/>
    <property type="match status" value="1"/>
</dbReference>
<dbReference type="Pfam" id="PF00391">
    <property type="entry name" value="PEP-utilizers"/>
    <property type="match status" value="1"/>
</dbReference>
<dbReference type="Pfam" id="PF00381">
    <property type="entry name" value="PTS-HPr"/>
    <property type="match status" value="1"/>
</dbReference>
<evidence type="ECO:0000313" key="17">
    <source>
        <dbReference type="EMBL" id="MFL9926974.1"/>
    </source>
</evidence>
<evidence type="ECO:0000256" key="6">
    <source>
        <dbReference type="ARBA" id="ARBA00022448"/>
    </source>
</evidence>
<dbReference type="NCBIfam" id="TIGR01417">
    <property type="entry name" value="PTS_I_fam"/>
    <property type="match status" value="1"/>
</dbReference>
<dbReference type="InterPro" id="IPR035895">
    <property type="entry name" value="HPr-like_sf"/>
</dbReference>
<protein>
    <recommendedName>
        <fullName evidence="5">phosphoenolpyruvate--protein phosphotransferase</fullName>
        <ecNumber evidence="5">2.7.3.9</ecNumber>
    </recommendedName>
</protein>
<dbReference type="GO" id="GO:0008965">
    <property type="term" value="F:phosphoenolpyruvate-protein phosphotransferase activity"/>
    <property type="evidence" value="ECO:0007669"/>
    <property type="project" value="UniProtKB-EC"/>
</dbReference>
<evidence type="ECO:0000259" key="16">
    <source>
        <dbReference type="PROSITE" id="PS51350"/>
    </source>
</evidence>
<keyword evidence="7" id="KW-0963">Cytoplasm</keyword>
<dbReference type="InterPro" id="IPR008279">
    <property type="entry name" value="PEP-util_enz_mobile_dom"/>
</dbReference>
<dbReference type="Pfam" id="PF00358">
    <property type="entry name" value="PTS_EIIA_1"/>
    <property type="match status" value="1"/>
</dbReference>
<dbReference type="InterPro" id="IPR011055">
    <property type="entry name" value="Dup_hybrid_motif"/>
</dbReference>
<dbReference type="InterPro" id="IPR023151">
    <property type="entry name" value="PEP_util_CS"/>
</dbReference>
<dbReference type="SUPFAM" id="SSF47831">
    <property type="entry name" value="Enzyme I of the PEP:sugar phosphotransferase system HPr-binding (sub)domain"/>
    <property type="match status" value="1"/>
</dbReference>
<evidence type="ECO:0000256" key="14">
    <source>
        <dbReference type="SAM" id="MobiDB-lite"/>
    </source>
</evidence>
<evidence type="ECO:0000256" key="2">
    <source>
        <dbReference type="ARBA" id="ARBA00001946"/>
    </source>
</evidence>
<evidence type="ECO:0000259" key="15">
    <source>
        <dbReference type="PROSITE" id="PS51093"/>
    </source>
</evidence>
<feature type="domain" description="PTS EIIA type-1" evidence="15">
    <location>
        <begin position="28"/>
        <end position="132"/>
    </location>
</feature>
<dbReference type="Pfam" id="PF02896">
    <property type="entry name" value="PEP-utilizers_C"/>
    <property type="match status" value="1"/>
</dbReference>
<dbReference type="CDD" id="cd00367">
    <property type="entry name" value="PTS-HPr_like"/>
    <property type="match status" value="1"/>
</dbReference>
<dbReference type="SUPFAM" id="SSF55594">
    <property type="entry name" value="HPr-like"/>
    <property type="match status" value="1"/>
</dbReference>
<dbReference type="Gene3D" id="3.20.20.60">
    <property type="entry name" value="Phosphoenolpyruvate-binding domains"/>
    <property type="match status" value="1"/>
</dbReference>
<evidence type="ECO:0000256" key="8">
    <source>
        <dbReference type="ARBA" id="ARBA00022597"/>
    </source>
</evidence>
<evidence type="ECO:0000256" key="4">
    <source>
        <dbReference type="ARBA" id="ARBA00007837"/>
    </source>
</evidence>
<dbReference type="InterPro" id="IPR040442">
    <property type="entry name" value="Pyrv_kinase-like_dom_sf"/>
</dbReference>
<dbReference type="Proteomes" id="UP001629246">
    <property type="component" value="Unassembled WGS sequence"/>
</dbReference>
<sequence length="876" mass="92510">MADQIQSDILRIFAPLSGVIVPLHEVPDPTFAERLVGDGISIDPTSNVMLAPVSGTIVQLNAARHAVIIRTENKLDVMVHIGLDTVNLKGAGFEACRALGDKVQAGDELIRFDIDSIACNARSLLTQIVVMSDAVVRQISFAPTAENGRVLVQAGVDHILTVEAPVQALAGGQNNEADRADLVAAHLVIPNPSGMHARPSAVLAARARQFSSDIRMKQSSEGKQEQIAGGGRQPVNLKSASAIMQLGLAYGDAVSIFASGSDARAAVDVLAELLRNGCGDDLSMPPPKIEAPRNPPRSAAASLAAPALSGSAAEPVAYGTQLSGQPAAPGKAVGAIFQFRASKPRIVEKGGDPRHELNRLEIALREAGDRLRQMADADGTASEIFSAHRELMEDPELLHAARRLIGAGKSAEFAWNHVCRATAAALARLENQLLAGRAYDLEDIAERVVRHLSGSSLAIPVIPAGSILVTDNLTPSQTVMLDVNALAGCCLSEGGATSHAAILARSRNLPMICAMDAGIFQLEDGRSAIIDADGGVLQLDPDADARNRIEAGQKVLQQEQADALAQAGEPAVTQDGRRIEVAANVAGLDDTEQGIACGADGVGLLRSEFLYLDRSDAPSLDEQAAAYTAMAKALGPQRPLVIRTLDVGGDKPLAYLRQPAEENPFLGLRGIRLCLDQPQLLATQLQAILLAAGEGNAPLHIMFPMISSLEELRQARAILETERRAINPAPEVKIGIMIEVPSAVLLADKFAEEVDFFSIGTNDLTQYVLAMDRGNPKLSSQIDALHPAVLRMIAMTVQAAHARGKWVGLCGNLASDVEALPLLIGLELDELSASVPVIPSLKKQIRALSYGACRQLAQQALNAATVADVRALLRSK</sequence>
<keyword evidence="18" id="KW-1185">Reference proteome</keyword>
<dbReference type="NCBIfam" id="TIGR01003">
    <property type="entry name" value="PTS_HPr_family"/>
    <property type="match status" value="1"/>
</dbReference>
<dbReference type="RefSeq" id="WP_408160200.1">
    <property type="nucleotide sequence ID" value="NZ_JAQQFM010000011.1"/>
</dbReference>
<dbReference type="InterPro" id="IPR006318">
    <property type="entry name" value="PTS_EI-like"/>
</dbReference>
<evidence type="ECO:0000256" key="10">
    <source>
        <dbReference type="ARBA" id="ARBA00022683"/>
    </source>
</evidence>
<dbReference type="Gene3D" id="2.70.70.10">
    <property type="entry name" value="Glucose Permease (Domain IIA)"/>
    <property type="match status" value="1"/>
</dbReference>
<keyword evidence="11" id="KW-0479">Metal-binding</keyword>
<name>A0ABW9AFE8_9BURK</name>
<evidence type="ECO:0000256" key="11">
    <source>
        <dbReference type="ARBA" id="ARBA00022723"/>
    </source>
</evidence>
<dbReference type="InterPro" id="IPR015813">
    <property type="entry name" value="Pyrv/PenolPyrv_kinase-like_dom"/>
</dbReference>
<dbReference type="InterPro" id="IPR001127">
    <property type="entry name" value="PTS_EIIA_1_perm"/>
</dbReference>
<dbReference type="PANTHER" id="PTHR46244">
    <property type="entry name" value="PHOSPHOENOLPYRUVATE-PROTEIN PHOSPHOTRANSFERASE"/>
    <property type="match status" value="1"/>
</dbReference>
<dbReference type="PANTHER" id="PTHR46244:SF6">
    <property type="entry name" value="PHOSPHOENOLPYRUVATE-PROTEIN PHOSPHOTRANSFERASE"/>
    <property type="match status" value="1"/>
</dbReference>
<keyword evidence="12" id="KW-0418">Kinase</keyword>
<dbReference type="InterPro" id="IPR008731">
    <property type="entry name" value="PTS_EIN"/>
</dbReference>
<accession>A0ABW9AFE8</accession>
<dbReference type="PROSITE" id="PS00369">
    <property type="entry name" value="PTS_HPR_HIS"/>
    <property type="match status" value="1"/>
</dbReference>
<keyword evidence="13" id="KW-0460">Magnesium</keyword>
<dbReference type="Gene3D" id="3.50.30.10">
    <property type="entry name" value="Phosphohistidine domain"/>
    <property type="match status" value="1"/>
</dbReference>